<feature type="transmembrane region" description="Helical" evidence="1">
    <location>
        <begin position="95"/>
        <end position="113"/>
    </location>
</feature>
<evidence type="ECO:0000259" key="2">
    <source>
        <dbReference type="PROSITE" id="PS50052"/>
    </source>
</evidence>
<dbReference type="Gene3D" id="3.40.50.300">
    <property type="entry name" value="P-loop containing nucleotide triphosphate hydrolases"/>
    <property type="match status" value="1"/>
</dbReference>
<reference evidence="3 4" key="1">
    <citation type="submission" date="2024-10" db="EMBL/GenBank/DDBJ databases">
        <title>Updated reference genomes for cyclostephanoid diatoms.</title>
        <authorList>
            <person name="Roberts W.R."/>
            <person name="Alverson A.J."/>
        </authorList>
    </citation>
    <scope>NUCLEOTIDE SEQUENCE [LARGE SCALE GENOMIC DNA]</scope>
    <source>
        <strain evidence="3 4">AJA276-08</strain>
    </source>
</reference>
<evidence type="ECO:0000256" key="1">
    <source>
        <dbReference type="SAM" id="Phobius"/>
    </source>
</evidence>
<sequence length="459" mass="47696">MEDVGDGYYAEYPYRRRPRPALRMLEDVAPLPASFVRTEGAYKVPVDGRGGTGRPVPSHPGYDVVGYDGPAAADAYDDDVLAADGAAYASIKLSLLRYAAISGLGGTVLVDLLRGPDLAAIYAAGAAAGVGYLYLLGIKTDTVGGADAKFGSGVSNVRFLLPVAVLVAVAVVNVAGGDDANPVSSPGTFSVVTPGQFGAAMIGFLTYRAPLFASQLAPVVSESLVDILPGSAAMAVRLASDAKRGGGGADLPPSPTPPRDDDLVTVLLVSGPEGTGKTTLVNRLLEEDDRFVRPILVDRISDGVKFERLESRGEFLEVDAAGRYGLSKEGILEAAKKYATAAGGNGGAEMPAKVVVVDADVTLAKKLVNLSGARLVGVWIGLDDIDKFESLLKAKIASGGIGIPDGETEDAVLRAKVRQVVKDIEFGVVSGVFEFTILNEDIGESVRQLKEAASYCFTT</sequence>
<proteinExistence type="predicted"/>
<dbReference type="InterPro" id="IPR008144">
    <property type="entry name" value="Guanylate_kin-like_dom"/>
</dbReference>
<dbReference type="EMBL" id="JALLAZ020001486">
    <property type="protein sequence ID" value="KAL3774146.1"/>
    <property type="molecule type" value="Genomic_DNA"/>
</dbReference>
<evidence type="ECO:0000313" key="3">
    <source>
        <dbReference type="EMBL" id="KAL3774146.1"/>
    </source>
</evidence>
<dbReference type="PROSITE" id="PS50052">
    <property type="entry name" value="GUANYLATE_KINASE_2"/>
    <property type="match status" value="1"/>
</dbReference>
<feature type="transmembrane region" description="Helical" evidence="1">
    <location>
        <begin position="119"/>
        <end position="138"/>
    </location>
</feature>
<name>A0ABD3NGN1_9STRA</name>
<protein>
    <recommendedName>
        <fullName evidence="2">Guanylate kinase-like domain-containing protein</fullName>
    </recommendedName>
</protein>
<evidence type="ECO:0000313" key="4">
    <source>
        <dbReference type="Proteomes" id="UP001530315"/>
    </source>
</evidence>
<comment type="caution">
    <text evidence="3">The sequence shown here is derived from an EMBL/GenBank/DDBJ whole genome shotgun (WGS) entry which is preliminary data.</text>
</comment>
<keyword evidence="1" id="KW-0812">Transmembrane</keyword>
<feature type="transmembrane region" description="Helical" evidence="1">
    <location>
        <begin position="159"/>
        <end position="176"/>
    </location>
</feature>
<keyword evidence="1" id="KW-0472">Membrane</keyword>
<keyword evidence="4" id="KW-1185">Reference proteome</keyword>
<feature type="domain" description="Guanylate kinase-like" evidence="2">
    <location>
        <begin position="264"/>
        <end position="454"/>
    </location>
</feature>
<dbReference type="AlphaFoldDB" id="A0ABD3NGN1"/>
<dbReference type="Proteomes" id="UP001530315">
    <property type="component" value="Unassembled WGS sequence"/>
</dbReference>
<gene>
    <name evidence="3" type="ORF">ACHAW5_010600</name>
</gene>
<organism evidence="3 4">
    <name type="scientific">Stephanodiscus triporus</name>
    <dbReference type="NCBI Taxonomy" id="2934178"/>
    <lineage>
        <taxon>Eukaryota</taxon>
        <taxon>Sar</taxon>
        <taxon>Stramenopiles</taxon>
        <taxon>Ochrophyta</taxon>
        <taxon>Bacillariophyta</taxon>
        <taxon>Coscinodiscophyceae</taxon>
        <taxon>Thalassiosirophycidae</taxon>
        <taxon>Stephanodiscales</taxon>
        <taxon>Stephanodiscaceae</taxon>
        <taxon>Stephanodiscus</taxon>
    </lineage>
</organism>
<keyword evidence="1" id="KW-1133">Transmembrane helix</keyword>
<accession>A0ABD3NGN1</accession>
<dbReference type="SUPFAM" id="SSF52540">
    <property type="entry name" value="P-loop containing nucleoside triphosphate hydrolases"/>
    <property type="match status" value="1"/>
</dbReference>
<dbReference type="InterPro" id="IPR027417">
    <property type="entry name" value="P-loop_NTPase"/>
</dbReference>